<evidence type="ECO:0000256" key="5">
    <source>
        <dbReference type="ARBA" id="ARBA00023274"/>
    </source>
</evidence>
<reference evidence="9" key="1">
    <citation type="journal article" date="2019" name="Genome Biol. Evol.">
        <title>Tracing the Evolution of the Plastome and Mitogenome in the Chloropicophyceae Uncovered Convergent tRNA Gene Losses and a Variant Plastid Genetic Code.</title>
        <authorList>
            <person name="Turmel M."/>
            <person name="Dos Santos A.L."/>
            <person name="Otis C."/>
            <person name="Sergerie R."/>
            <person name="Lemieux C."/>
        </authorList>
    </citation>
    <scope>NUCLEOTIDE SEQUENCE</scope>
</reference>
<comment type="similarity">
    <text evidence="2 8">Belongs to the universal ribosomal protein uS19 family.</text>
</comment>
<dbReference type="AlphaFoldDB" id="A0A4D6C5C8"/>
<dbReference type="HAMAP" id="MF_00531">
    <property type="entry name" value="Ribosomal_uS19"/>
    <property type="match status" value="1"/>
</dbReference>
<gene>
    <name evidence="9" type="primary">rps19</name>
</gene>
<evidence type="ECO:0000256" key="7">
    <source>
        <dbReference type="ARBA" id="ARBA00044183"/>
    </source>
</evidence>
<name>A0A4D6C5C8_9CHLO</name>
<dbReference type="InterPro" id="IPR005732">
    <property type="entry name" value="Ribosomal_uS19_bac-type"/>
</dbReference>
<protein>
    <recommendedName>
        <fullName evidence="6">Small ribosomal subunit protein uS19c</fullName>
    </recommendedName>
    <alternativeName>
        <fullName evidence="7">Small ribosomal subunit protein uS19m</fullName>
    </alternativeName>
</protein>
<keyword evidence="5 8" id="KW-0687">Ribonucleoprotein</keyword>
<evidence type="ECO:0000256" key="6">
    <source>
        <dbReference type="ARBA" id="ARBA00035253"/>
    </source>
</evidence>
<evidence type="ECO:0000256" key="2">
    <source>
        <dbReference type="ARBA" id="ARBA00007345"/>
    </source>
</evidence>
<dbReference type="GeneID" id="40351563"/>
<dbReference type="GO" id="GO:0005763">
    <property type="term" value="C:mitochondrial small ribosomal subunit"/>
    <property type="evidence" value="ECO:0007669"/>
    <property type="project" value="TreeGrafter"/>
</dbReference>
<proteinExistence type="inferred from homology"/>
<sequence length="95" mass="11078">MSRSVWKGPFVDYGLIRSILKRQESEEKYPKGPLKIYSRRSIILPEFIGLEVEIHNGKTFQKVLLKEEMIGHSFGEFAPTRKIFVPKDKKKGKKN</sequence>
<dbReference type="GO" id="GO:0000028">
    <property type="term" value="P:ribosomal small subunit assembly"/>
    <property type="evidence" value="ECO:0007669"/>
    <property type="project" value="TreeGrafter"/>
</dbReference>
<dbReference type="Pfam" id="PF00203">
    <property type="entry name" value="Ribosomal_S19"/>
    <property type="match status" value="1"/>
</dbReference>
<dbReference type="InterPro" id="IPR020934">
    <property type="entry name" value="Ribosomal_uS19_CS"/>
</dbReference>
<dbReference type="PROSITE" id="PS00323">
    <property type="entry name" value="RIBOSOMAL_S19"/>
    <property type="match status" value="1"/>
</dbReference>
<dbReference type="GO" id="GO:0003735">
    <property type="term" value="F:structural constituent of ribosome"/>
    <property type="evidence" value="ECO:0007669"/>
    <property type="project" value="InterPro"/>
</dbReference>
<dbReference type="EMBL" id="MK086001">
    <property type="protein sequence ID" value="QBX98577.1"/>
    <property type="molecule type" value="Genomic_DNA"/>
</dbReference>
<dbReference type="GO" id="GO:0006412">
    <property type="term" value="P:translation"/>
    <property type="evidence" value="ECO:0007669"/>
    <property type="project" value="InterPro"/>
</dbReference>
<dbReference type="InterPro" id="IPR023575">
    <property type="entry name" value="Ribosomal_uS19_SF"/>
</dbReference>
<dbReference type="PANTHER" id="PTHR11880">
    <property type="entry name" value="RIBOSOMAL PROTEIN S19P FAMILY MEMBER"/>
    <property type="match status" value="1"/>
</dbReference>
<geneLocation type="mitochondrion" evidence="9"/>
<keyword evidence="3 8" id="KW-0689">Ribosomal protein</keyword>
<dbReference type="RefSeq" id="YP_009646670.1">
    <property type="nucleotide sequence ID" value="NC_042492.1"/>
</dbReference>
<evidence type="ECO:0000256" key="1">
    <source>
        <dbReference type="ARBA" id="ARBA00004173"/>
    </source>
</evidence>
<comment type="subcellular location">
    <subcellularLocation>
        <location evidence="1">Mitochondrion</location>
    </subcellularLocation>
</comment>
<dbReference type="InterPro" id="IPR002222">
    <property type="entry name" value="Ribosomal_uS19"/>
</dbReference>
<evidence type="ECO:0000313" key="9">
    <source>
        <dbReference type="EMBL" id="QBX98577.1"/>
    </source>
</evidence>
<dbReference type="NCBIfam" id="TIGR01050">
    <property type="entry name" value="rpsS_bact"/>
    <property type="match status" value="1"/>
</dbReference>
<dbReference type="SUPFAM" id="SSF54570">
    <property type="entry name" value="Ribosomal protein S19"/>
    <property type="match status" value="1"/>
</dbReference>
<keyword evidence="4 9" id="KW-0496">Mitochondrion</keyword>
<dbReference type="PIRSF" id="PIRSF002144">
    <property type="entry name" value="Ribosomal_S19"/>
    <property type="match status" value="1"/>
</dbReference>
<dbReference type="PRINTS" id="PR00975">
    <property type="entry name" value="RIBOSOMALS19"/>
</dbReference>
<dbReference type="FunFam" id="3.30.860.10:FF:000001">
    <property type="entry name" value="30S ribosomal protein S19"/>
    <property type="match status" value="1"/>
</dbReference>
<evidence type="ECO:0000256" key="8">
    <source>
        <dbReference type="RuleBase" id="RU003485"/>
    </source>
</evidence>
<organism evidence="9">
    <name type="scientific">Chloropicon laureae</name>
    <dbReference type="NCBI Taxonomy" id="464258"/>
    <lineage>
        <taxon>Eukaryota</taxon>
        <taxon>Viridiplantae</taxon>
        <taxon>Chlorophyta</taxon>
        <taxon>Chloropicophyceae</taxon>
        <taxon>Chloropicales</taxon>
        <taxon>Chloropicaceae</taxon>
        <taxon>Chloropicon</taxon>
    </lineage>
</organism>
<evidence type="ECO:0000256" key="4">
    <source>
        <dbReference type="ARBA" id="ARBA00023128"/>
    </source>
</evidence>
<dbReference type="GO" id="GO:0003723">
    <property type="term" value="F:RNA binding"/>
    <property type="evidence" value="ECO:0007669"/>
    <property type="project" value="InterPro"/>
</dbReference>
<dbReference type="Gene3D" id="3.30.860.10">
    <property type="entry name" value="30s Ribosomal Protein S19, Chain A"/>
    <property type="match status" value="1"/>
</dbReference>
<dbReference type="PANTHER" id="PTHR11880:SF67">
    <property type="entry name" value="SMALL RIBOSOMAL SUBUNIT PROTEIN US19M"/>
    <property type="match status" value="1"/>
</dbReference>
<evidence type="ECO:0000256" key="3">
    <source>
        <dbReference type="ARBA" id="ARBA00022980"/>
    </source>
</evidence>
<accession>A0A4D6C5C8</accession>